<gene>
    <name evidence="2" type="ORF">GSOID_T00012288001</name>
</gene>
<dbReference type="OrthoDB" id="10658464at2759"/>
<organism evidence="2">
    <name type="scientific">Oikopleura dioica</name>
    <name type="common">Tunicate</name>
    <dbReference type="NCBI Taxonomy" id="34765"/>
    <lineage>
        <taxon>Eukaryota</taxon>
        <taxon>Metazoa</taxon>
        <taxon>Chordata</taxon>
        <taxon>Tunicata</taxon>
        <taxon>Appendicularia</taxon>
        <taxon>Copelata</taxon>
        <taxon>Oikopleuridae</taxon>
        <taxon>Oikopleura</taxon>
    </lineage>
</organism>
<evidence type="ECO:0000313" key="3">
    <source>
        <dbReference type="Proteomes" id="UP000001307"/>
    </source>
</evidence>
<reference evidence="2" key="1">
    <citation type="journal article" date="2010" name="Science">
        <title>Plasticity of animal genome architecture unmasked by rapid evolution of a pelagic tunicate.</title>
        <authorList>
            <person name="Denoeud F."/>
            <person name="Henriet S."/>
            <person name="Mungpakdee S."/>
            <person name="Aury J.M."/>
            <person name="Da Silva C."/>
            <person name="Brinkmann H."/>
            <person name="Mikhaleva J."/>
            <person name="Olsen L.C."/>
            <person name="Jubin C."/>
            <person name="Canestro C."/>
            <person name="Bouquet J.M."/>
            <person name="Danks G."/>
            <person name="Poulain J."/>
            <person name="Campsteijn C."/>
            <person name="Adamski M."/>
            <person name="Cross I."/>
            <person name="Yadetie F."/>
            <person name="Muffato M."/>
            <person name="Louis A."/>
            <person name="Butcher S."/>
            <person name="Tsagkogeorga G."/>
            <person name="Konrad A."/>
            <person name="Singh S."/>
            <person name="Jensen M.F."/>
            <person name="Cong E.H."/>
            <person name="Eikeseth-Otteraa H."/>
            <person name="Noel B."/>
            <person name="Anthouard V."/>
            <person name="Porcel B.M."/>
            <person name="Kachouri-Lafond R."/>
            <person name="Nishino A."/>
            <person name="Ugolini M."/>
            <person name="Chourrout P."/>
            <person name="Nishida H."/>
            <person name="Aasland R."/>
            <person name="Huzurbazar S."/>
            <person name="Westhof E."/>
            <person name="Delsuc F."/>
            <person name="Lehrach H."/>
            <person name="Reinhardt R."/>
            <person name="Weissenbach J."/>
            <person name="Roy S.W."/>
            <person name="Artiguenave F."/>
            <person name="Postlethwait J.H."/>
            <person name="Manak J.R."/>
            <person name="Thompson E.M."/>
            <person name="Jaillon O."/>
            <person name="Du Pasquier L."/>
            <person name="Boudinot P."/>
            <person name="Liberles D.A."/>
            <person name="Volff J.N."/>
            <person name="Philippe H."/>
            <person name="Lenhard B."/>
            <person name="Roest Crollius H."/>
            <person name="Wincker P."/>
            <person name="Chourrout D."/>
        </authorList>
    </citation>
    <scope>NUCLEOTIDE SEQUENCE [LARGE SCALE GENOMIC DNA]</scope>
</reference>
<name>E4Y0G8_OIKDI</name>
<dbReference type="Proteomes" id="UP000001307">
    <property type="component" value="Unassembled WGS sequence"/>
</dbReference>
<sequence>MYDEKMENSIICLEELARRKLPSYNDNQSFIISGTFPKATFYPDYCVGAFLASKDTALKLLETVQILTEKGEEIKICSSKMPRRSFGGRKLEKIGDLEIYKNYKMKFQRRMVRESEKIDFLQDATYIYANISAFQDLCLNFTGSADLQFCSENISMVFQNRKRRQEIRVYINPSEYEKMKEDLEALNLEEKQKLVKDAQIEEAMQKLRDEIVERILKNEELKTKYKSTRADLHKTEFSQIRAAESEFEAVSSHQRALTDLDKNESVIVELQRAFDSSKASKAISKS</sequence>
<feature type="coiled-coil region" evidence="1">
    <location>
        <begin position="176"/>
        <end position="224"/>
    </location>
</feature>
<dbReference type="AlphaFoldDB" id="E4Y0G8"/>
<evidence type="ECO:0000313" key="2">
    <source>
        <dbReference type="EMBL" id="CBY15376.1"/>
    </source>
</evidence>
<keyword evidence="3" id="KW-1185">Reference proteome</keyword>
<keyword evidence="1" id="KW-0175">Coiled coil</keyword>
<evidence type="ECO:0000256" key="1">
    <source>
        <dbReference type="SAM" id="Coils"/>
    </source>
</evidence>
<accession>E4Y0G8</accession>
<protein>
    <submittedName>
        <fullName evidence="2">Uncharacterized protein</fullName>
    </submittedName>
</protein>
<proteinExistence type="predicted"/>
<dbReference type="InParanoid" id="E4Y0G8"/>
<dbReference type="EMBL" id="FN653496">
    <property type="protein sequence ID" value="CBY15376.1"/>
    <property type="molecule type" value="Genomic_DNA"/>
</dbReference>